<evidence type="ECO:0000313" key="8">
    <source>
        <dbReference type="EMBL" id="KAB8356602.1"/>
    </source>
</evidence>
<feature type="domain" description="RRM" evidence="7">
    <location>
        <begin position="379"/>
        <end position="483"/>
    </location>
</feature>
<evidence type="ECO:0000256" key="3">
    <source>
        <dbReference type="ARBA" id="ARBA00022884"/>
    </source>
</evidence>
<name>A0A5N6KY48_9ROSI</name>
<feature type="region of interest" description="Disordered" evidence="6">
    <location>
        <begin position="71"/>
        <end position="224"/>
    </location>
</feature>
<evidence type="ECO:0000313" key="9">
    <source>
        <dbReference type="Proteomes" id="UP000327013"/>
    </source>
</evidence>
<evidence type="ECO:0000256" key="5">
    <source>
        <dbReference type="PROSITE-ProRule" id="PRU00176"/>
    </source>
</evidence>
<feature type="compositionally biased region" description="Acidic residues" evidence="6">
    <location>
        <begin position="203"/>
        <end position="213"/>
    </location>
</feature>
<dbReference type="InterPro" id="IPR035979">
    <property type="entry name" value="RBD_domain_sf"/>
</dbReference>
<evidence type="ECO:0000259" key="7">
    <source>
        <dbReference type="PROSITE" id="PS50102"/>
    </source>
</evidence>
<evidence type="ECO:0000256" key="1">
    <source>
        <dbReference type="ARBA" id="ARBA00004604"/>
    </source>
</evidence>
<dbReference type="EMBL" id="VIBQ01000016">
    <property type="protein sequence ID" value="KAB8356602.1"/>
    <property type="molecule type" value="Genomic_DNA"/>
</dbReference>
<feature type="region of interest" description="Disordered" evidence="6">
    <location>
        <begin position="1"/>
        <end position="21"/>
    </location>
</feature>
<dbReference type="InterPro" id="IPR000504">
    <property type="entry name" value="RRM_dom"/>
</dbReference>
<organism evidence="8 9">
    <name type="scientific">Carpinus fangiana</name>
    <dbReference type="NCBI Taxonomy" id="176857"/>
    <lineage>
        <taxon>Eukaryota</taxon>
        <taxon>Viridiplantae</taxon>
        <taxon>Streptophyta</taxon>
        <taxon>Embryophyta</taxon>
        <taxon>Tracheophyta</taxon>
        <taxon>Spermatophyta</taxon>
        <taxon>Magnoliopsida</taxon>
        <taxon>eudicotyledons</taxon>
        <taxon>Gunneridae</taxon>
        <taxon>Pentapetalae</taxon>
        <taxon>rosids</taxon>
        <taxon>fabids</taxon>
        <taxon>Fagales</taxon>
        <taxon>Betulaceae</taxon>
        <taxon>Carpinus</taxon>
    </lineage>
</organism>
<comment type="caution">
    <text evidence="8">The sequence shown here is derived from an EMBL/GenBank/DDBJ whole genome shotgun (WGS) entry which is preliminary data.</text>
</comment>
<feature type="compositionally biased region" description="Polar residues" evidence="6">
    <location>
        <begin position="536"/>
        <end position="547"/>
    </location>
</feature>
<evidence type="ECO:0000256" key="2">
    <source>
        <dbReference type="ARBA" id="ARBA00007077"/>
    </source>
</evidence>
<feature type="region of interest" description="Disordered" evidence="6">
    <location>
        <begin position="534"/>
        <end position="607"/>
    </location>
</feature>
<gene>
    <name evidence="8" type="ORF">FH972_024184</name>
</gene>
<dbReference type="SUPFAM" id="SSF54928">
    <property type="entry name" value="RNA-binding domain, RBD"/>
    <property type="match status" value="2"/>
</dbReference>
<dbReference type="PANTHER" id="PTHR23236">
    <property type="entry name" value="EUKARYOTIC TRANSLATION INITIATION FACTOR 4B/4H"/>
    <property type="match status" value="1"/>
</dbReference>
<dbReference type="GO" id="GO:0005730">
    <property type="term" value="C:nucleolus"/>
    <property type="evidence" value="ECO:0007669"/>
    <property type="project" value="UniProtKB-SubCell"/>
</dbReference>
<keyword evidence="4" id="KW-0539">Nucleus</keyword>
<dbReference type="Pfam" id="PF00076">
    <property type="entry name" value="RRM_1"/>
    <property type="match status" value="1"/>
</dbReference>
<comment type="subcellular location">
    <subcellularLocation>
        <location evidence="1">Nucleus</location>
        <location evidence="1">Nucleolus</location>
    </subcellularLocation>
</comment>
<feature type="region of interest" description="Disordered" evidence="6">
    <location>
        <begin position="474"/>
        <end position="519"/>
    </location>
</feature>
<evidence type="ECO:0000256" key="6">
    <source>
        <dbReference type="SAM" id="MobiDB-lite"/>
    </source>
</evidence>
<feature type="compositionally biased region" description="Basic residues" evidence="6">
    <location>
        <begin position="474"/>
        <end position="485"/>
    </location>
</feature>
<protein>
    <recommendedName>
        <fullName evidence="7">RRM domain-containing protein</fullName>
    </recommendedName>
</protein>
<accession>A0A5N6KY48</accession>
<dbReference type="OrthoDB" id="442677at2759"/>
<feature type="compositionally biased region" description="Acidic residues" evidence="6">
    <location>
        <begin position="115"/>
        <end position="147"/>
    </location>
</feature>
<keyword evidence="3 5" id="KW-0694">RNA-binding</keyword>
<keyword evidence="9" id="KW-1185">Reference proteome</keyword>
<feature type="compositionally biased region" description="Basic residues" evidence="6">
    <location>
        <begin position="582"/>
        <end position="596"/>
    </location>
</feature>
<dbReference type="GO" id="GO:0000463">
    <property type="term" value="P:maturation of LSU-rRNA from tricistronic rRNA transcript (SSU-rRNA, 5.8S rRNA, LSU-rRNA)"/>
    <property type="evidence" value="ECO:0007669"/>
    <property type="project" value="TreeGrafter"/>
</dbReference>
<dbReference type="Gene3D" id="3.30.70.330">
    <property type="match status" value="2"/>
</dbReference>
<dbReference type="SMART" id="SM00360">
    <property type="entry name" value="RRM"/>
    <property type="match status" value="1"/>
</dbReference>
<proteinExistence type="inferred from homology"/>
<dbReference type="AlphaFoldDB" id="A0A5N6KY48"/>
<feature type="compositionally biased region" description="Basic and acidic residues" evidence="6">
    <location>
        <begin position="597"/>
        <end position="607"/>
    </location>
</feature>
<feature type="compositionally biased region" description="Basic and acidic residues" evidence="6">
    <location>
        <begin position="176"/>
        <end position="197"/>
    </location>
</feature>
<evidence type="ECO:0000256" key="4">
    <source>
        <dbReference type="ARBA" id="ARBA00023242"/>
    </source>
</evidence>
<dbReference type="GO" id="GO:0019843">
    <property type="term" value="F:rRNA binding"/>
    <property type="evidence" value="ECO:0007669"/>
    <property type="project" value="TreeGrafter"/>
</dbReference>
<dbReference type="Proteomes" id="UP000327013">
    <property type="component" value="Unassembled WGS sequence"/>
</dbReference>
<reference evidence="8 9" key="1">
    <citation type="submission" date="2019-06" db="EMBL/GenBank/DDBJ databases">
        <title>A chromosomal-level reference genome of Carpinus fangiana (Coryloideae, Betulaceae).</title>
        <authorList>
            <person name="Yang X."/>
            <person name="Wang Z."/>
            <person name="Zhang L."/>
            <person name="Hao G."/>
            <person name="Liu J."/>
            <person name="Yang Y."/>
        </authorList>
    </citation>
    <scope>NUCLEOTIDE SEQUENCE [LARGE SCALE GENOMIC DNA]</scope>
    <source>
        <strain evidence="8">Cfa_2016G</strain>
        <tissue evidence="8">Leaf</tissue>
    </source>
</reference>
<dbReference type="InterPro" id="IPR012677">
    <property type="entry name" value="Nucleotide-bd_a/b_plait_sf"/>
</dbReference>
<sequence length="607" mass="65317">MDHERRGHAGTGGGSVAGRDEGEECVECSFADLTMPGRVKSKAKGHKKEPAQTFSLVSDKTALNPALAALFTSSAGPVKAPSKRIVVEQSSDDSEVDSDSVPTHEALNGANLETEGTDEEDDDEELSEASEEFSDPSDEDEESDAPVEEAKPSIPEKRKRKRNEDEDDLEAAYFEKLAREEAKEQKVSKKQKKETAKPRQLAGDDEAEQEQDNSDAAASSDDLLDDEDAIAVPVHETLAAPETDIELDKASRTVFLANVSTTAITSKSDKKTLLNHLASFFPHLATDSPKGSKASSAAVHKVESLRFRSTAFSSSVPKKAAFAKREIMDETSKSTNAYAVYSTKLAAREAAARLNGTVILGRHLRVDSVAHPAPTDHRRCVFVGNLGFIDDETNMRAVQRAQGDNAVRKPQNGDVEEGLWVQFSKAGKVESVRVVRDPKTRVGKGIAYVQFADQNGVEAALLFNEKKYPPLLPRKLRVSRAKKNTGPKPEGKVAGSKGPLKNGVRTSQKGGKLDPEQQSLKGRAAKLFGRAGAASVKSSATQSNATPLGNKGSFKSPESFVFEGHRASSSQGNKGLKLGKGSGKKKDGRPRSRSAKRGAEWKKKGGK</sequence>
<comment type="similarity">
    <text evidence="2">Belongs to the RRM RBM34 family.</text>
</comment>
<dbReference type="PANTHER" id="PTHR23236:SF25">
    <property type="entry name" value="RNA-BINDING PROTEIN 34"/>
    <property type="match status" value="1"/>
</dbReference>
<dbReference type="PROSITE" id="PS50102">
    <property type="entry name" value="RRM"/>
    <property type="match status" value="1"/>
</dbReference>